<dbReference type="Gene3D" id="1.10.10.10">
    <property type="entry name" value="Winged helix-like DNA-binding domain superfamily/Winged helix DNA-binding domain"/>
    <property type="match status" value="1"/>
</dbReference>
<dbReference type="Pfam" id="PF12802">
    <property type="entry name" value="MarR_2"/>
    <property type="match status" value="1"/>
</dbReference>
<dbReference type="AlphaFoldDB" id="A0A7Y4LNG6"/>
<evidence type="ECO:0000313" key="4">
    <source>
        <dbReference type="Proteomes" id="UP000576645"/>
    </source>
</evidence>
<dbReference type="InterPro" id="IPR036390">
    <property type="entry name" value="WH_DNA-bd_sf"/>
</dbReference>
<gene>
    <name evidence="3" type="ORF">F0238_00640</name>
    <name evidence="2" type="ORF">TW71_15380</name>
</gene>
<dbReference type="EMBL" id="JXXR01000016">
    <property type="protein sequence ID" value="KJY71392.1"/>
    <property type="molecule type" value="Genomic_DNA"/>
</dbReference>
<dbReference type="SMART" id="SM00347">
    <property type="entry name" value="HTH_MARR"/>
    <property type="match status" value="1"/>
</dbReference>
<name>A0A7Y4LNG6_9VIBR</name>
<dbReference type="GO" id="GO:0003700">
    <property type="term" value="F:DNA-binding transcription factor activity"/>
    <property type="evidence" value="ECO:0007669"/>
    <property type="project" value="InterPro"/>
</dbReference>
<proteinExistence type="predicted"/>
<dbReference type="PANTHER" id="PTHR33164:SF99">
    <property type="entry name" value="MARR FAMILY REGULATORY PROTEIN"/>
    <property type="match status" value="1"/>
</dbReference>
<accession>A0A7Y4LNG6</accession>
<dbReference type="RefSeq" id="WP_019276340.1">
    <property type="nucleotide sequence ID" value="NZ_CP063052.1"/>
</dbReference>
<dbReference type="InterPro" id="IPR000835">
    <property type="entry name" value="HTH_MarR-typ"/>
</dbReference>
<dbReference type="PROSITE" id="PS50995">
    <property type="entry name" value="HTH_MARR_2"/>
    <property type="match status" value="1"/>
</dbReference>
<dbReference type="InterPro" id="IPR036388">
    <property type="entry name" value="WH-like_DNA-bd_sf"/>
</dbReference>
<sequence length="141" mass="15883">MKTQFLLWQKLKIVIDSVEAQIAKELQQKHGLGITEYRALSLLIEAPDSELRMQELAKCLGLNQSSVTRLVERLEKGGHTIRDLCPKDKRGVYTVLTGKGREAQTSAEKEYAEFLNNALSEAALIEDNADIVQSLREMIQL</sequence>
<dbReference type="PRINTS" id="PR00598">
    <property type="entry name" value="HTHMARR"/>
</dbReference>
<evidence type="ECO:0000313" key="2">
    <source>
        <dbReference type="EMBL" id="KJY71392.1"/>
    </source>
</evidence>
<organism evidence="2">
    <name type="scientific">Vibrio coralliilyticus</name>
    <dbReference type="NCBI Taxonomy" id="190893"/>
    <lineage>
        <taxon>Bacteria</taxon>
        <taxon>Pseudomonadati</taxon>
        <taxon>Pseudomonadota</taxon>
        <taxon>Gammaproteobacteria</taxon>
        <taxon>Vibrionales</taxon>
        <taxon>Vibrionaceae</taxon>
        <taxon>Vibrio</taxon>
    </lineage>
</organism>
<dbReference type="GO" id="GO:0006950">
    <property type="term" value="P:response to stress"/>
    <property type="evidence" value="ECO:0007669"/>
    <property type="project" value="TreeGrafter"/>
</dbReference>
<dbReference type="PANTHER" id="PTHR33164">
    <property type="entry name" value="TRANSCRIPTIONAL REGULATOR, MARR FAMILY"/>
    <property type="match status" value="1"/>
</dbReference>
<dbReference type="SUPFAM" id="SSF46785">
    <property type="entry name" value="Winged helix' DNA-binding domain"/>
    <property type="match status" value="1"/>
</dbReference>
<dbReference type="EMBL" id="VTXP01000001">
    <property type="protein sequence ID" value="NOJ21225.1"/>
    <property type="molecule type" value="Genomic_DNA"/>
</dbReference>
<dbReference type="Proteomes" id="UP000576645">
    <property type="component" value="Unassembled WGS sequence"/>
</dbReference>
<evidence type="ECO:0000313" key="3">
    <source>
        <dbReference type="EMBL" id="NOJ21225.1"/>
    </source>
</evidence>
<feature type="domain" description="HTH marR-type" evidence="1">
    <location>
        <begin position="4"/>
        <end position="140"/>
    </location>
</feature>
<reference evidence="2" key="1">
    <citation type="journal article" date="2015" name="BMC Genomics">
        <title>Genome mining reveals unlocked bioactive potential of marine Gram-negative bacteria.</title>
        <authorList>
            <person name="Machado H."/>
            <person name="Sonnenschein E.C."/>
            <person name="Melchiorsen J."/>
            <person name="Gram L."/>
        </authorList>
    </citation>
    <scope>NUCLEOTIDE SEQUENCE</scope>
    <source>
        <strain evidence="2">S2052</strain>
    </source>
</reference>
<protein>
    <submittedName>
        <fullName evidence="2">MarR family transcriptional regulator</fullName>
    </submittedName>
</protein>
<comment type="caution">
    <text evidence="2">The sequence shown here is derived from an EMBL/GenBank/DDBJ whole genome shotgun (WGS) entry which is preliminary data.</text>
</comment>
<evidence type="ECO:0000259" key="1">
    <source>
        <dbReference type="PROSITE" id="PS50995"/>
    </source>
</evidence>
<reference evidence="3 4" key="2">
    <citation type="submission" date="2019-09" db="EMBL/GenBank/DDBJ databases">
        <title>Draft genome sequencing and comparative genomics of hatchery-associated Vibrios.</title>
        <authorList>
            <person name="Kehlet-Delgado H."/>
            <person name="Mueller R.S."/>
        </authorList>
    </citation>
    <scope>NUCLEOTIDE SEQUENCE [LARGE SCALE GENOMIC DNA]</scope>
    <source>
        <strain evidence="3 4">09-121-3</strain>
    </source>
</reference>
<dbReference type="InterPro" id="IPR039422">
    <property type="entry name" value="MarR/SlyA-like"/>
</dbReference>